<sequence length="175" mass="19542">MIDPQAQEVTFDTLSGPLKVLKKGDLYELTFPSYKLLKTPVTKAMTEAFGTQPSAAYLGRDLVCIFDHEDTVRNYQPKQEQLAQLPGLLQHMTSQGEAYDCLSRSFAPKLLIKEDPVCGSGHCHIVPYWAKQLGKKDILAFQASERTGILHCQYQGEQTKLAGQAVLFSQGEIFF</sequence>
<gene>
    <name evidence="3" type="ORF">SRT_12140</name>
</gene>
<dbReference type="GO" id="GO:0005737">
    <property type="term" value="C:cytoplasm"/>
    <property type="evidence" value="ECO:0007669"/>
    <property type="project" value="TreeGrafter"/>
</dbReference>
<evidence type="ECO:0000313" key="4">
    <source>
        <dbReference type="Proteomes" id="UP000217758"/>
    </source>
</evidence>
<evidence type="ECO:0000313" key="3">
    <source>
        <dbReference type="EMBL" id="BAQ24475.1"/>
    </source>
</evidence>
<proteinExistence type="inferred from homology"/>
<accession>A0A1L7LJT6</accession>
<dbReference type="Gene3D" id="3.10.310.10">
    <property type="entry name" value="Diaminopimelate Epimerase, Chain A, domain 1"/>
    <property type="match status" value="1"/>
</dbReference>
<keyword evidence="4" id="KW-1185">Reference proteome</keyword>
<dbReference type="InterPro" id="IPR003719">
    <property type="entry name" value="Phenazine_PhzF-like"/>
</dbReference>
<comment type="similarity">
    <text evidence="1">Belongs to the PhzF family.</text>
</comment>
<dbReference type="Proteomes" id="UP000217758">
    <property type="component" value="Chromosome"/>
</dbReference>
<name>A0A1L7LJT6_9STRE</name>
<evidence type="ECO:0000256" key="1">
    <source>
        <dbReference type="ARBA" id="ARBA00008270"/>
    </source>
</evidence>
<keyword evidence="2" id="KW-0413">Isomerase</keyword>
<dbReference type="GO" id="GO:0016853">
    <property type="term" value="F:isomerase activity"/>
    <property type="evidence" value="ECO:0007669"/>
    <property type="project" value="UniProtKB-KW"/>
</dbReference>
<dbReference type="SUPFAM" id="SSF54506">
    <property type="entry name" value="Diaminopimelate epimerase-like"/>
    <property type="match status" value="1"/>
</dbReference>
<dbReference type="PANTHER" id="PTHR13774">
    <property type="entry name" value="PHENAZINE BIOSYNTHESIS PROTEIN"/>
    <property type="match status" value="1"/>
</dbReference>
<dbReference type="KEGG" id="strg:SRT_12140"/>
<evidence type="ECO:0000256" key="2">
    <source>
        <dbReference type="ARBA" id="ARBA00023235"/>
    </source>
</evidence>
<dbReference type="AlphaFoldDB" id="A0A1L7LJT6"/>
<reference evidence="3 4" key="1">
    <citation type="journal article" date="2016" name="Microbiol. Immunol.">
        <title>Complete genome sequence of Streptococcus troglodytae TKU31 isolated from the oral cavity of a chimpanzee (Pan troglodytes).</title>
        <authorList>
            <person name="Okamoto M."/>
            <person name="Naito M."/>
            <person name="Miyanohara M."/>
            <person name="Imai S."/>
            <person name="Nomura Y."/>
            <person name="Saito W."/>
            <person name="Momoi Y."/>
            <person name="Takada K."/>
            <person name="Miyabe-Nishiwaki T."/>
            <person name="Tomonaga M."/>
            <person name="Hanada N."/>
        </authorList>
    </citation>
    <scope>NUCLEOTIDE SEQUENCE [LARGE SCALE GENOMIC DNA]</scope>
    <source>
        <strain evidence="4">TKU 31</strain>
    </source>
</reference>
<dbReference type="EMBL" id="AP014612">
    <property type="protein sequence ID" value="BAQ24475.1"/>
    <property type="molecule type" value="Genomic_DNA"/>
</dbReference>
<protein>
    <submittedName>
        <fullName evidence="3">Phenazine biosynthesis protein PhzF family</fullName>
    </submittedName>
</protein>
<organism evidence="3 4">
    <name type="scientific">Streptococcus troglodytae</name>
    <dbReference type="NCBI Taxonomy" id="1111760"/>
    <lineage>
        <taxon>Bacteria</taxon>
        <taxon>Bacillati</taxon>
        <taxon>Bacillota</taxon>
        <taxon>Bacilli</taxon>
        <taxon>Lactobacillales</taxon>
        <taxon>Streptococcaceae</taxon>
        <taxon>Streptococcus</taxon>
    </lineage>
</organism>
<dbReference type="Pfam" id="PF02567">
    <property type="entry name" value="PhzC-PhzF"/>
    <property type="match status" value="1"/>
</dbReference>
<dbReference type="PANTHER" id="PTHR13774:SF17">
    <property type="entry name" value="PHENAZINE BIOSYNTHESIS-LIKE DOMAIN-CONTAINING PROTEIN"/>
    <property type="match status" value="1"/>
</dbReference>